<dbReference type="PANTHER" id="PTHR21576">
    <property type="entry name" value="UNCHARACTERIZED NODULIN-LIKE PROTEIN"/>
    <property type="match status" value="1"/>
</dbReference>
<comment type="caution">
    <text evidence="8">The sequence shown here is derived from an EMBL/GenBank/DDBJ whole genome shotgun (WGS) entry which is preliminary data.</text>
</comment>
<feature type="transmembrane region" description="Helical" evidence="5">
    <location>
        <begin position="378"/>
        <end position="398"/>
    </location>
</feature>
<feature type="transmembrane region" description="Helical" evidence="5">
    <location>
        <begin position="522"/>
        <end position="543"/>
    </location>
</feature>
<dbReference type="CDD" id="cd17354">
    <property type="entry name" value="MFS_Mch1p_like"/>
    <property type="match status" value="1"/>
</dbReference>
<keyword evidence="3 5" id="KW-1133">Transmembrane helix</keyword>
<sequence>MEQFDIGNKWFATVASILIQCTSGSSYAFGIYSPILKSTQNYDQSTLDSIAVFKDIGANAGLFSGLLYTAVTTTTSSSRSSSTSSSSSWLSRIGGPWIVLAAGAIQCFAGYLLIWLSVTGVLPRPPVPFMCLYMFVAAHAQTFFNTANVVTAVQNFPDYSGTIVGIMKGFLGLSGGILIQIYAVIFKDDPSSLLLMLALLPTIVPLLLMCFVRVYHSNGVDDKKHLNRFSAIALIIAAYLMILIIIENVLTLGTMVRAFALVILVLALISPIGIATSAHSKESQMFSPASSLEGTRLLNDPDQLEAERIYARHDPITYHDADQELQTHDKRIMARGENLNLLQAMRTADFWMLFLAMACGMGSGLATVNNISQIGGSLGYTIVEISTLVSLWSIWNFLGRFGAGYMSDYLMHLRGWARPLLMAITLAIMSVGHAVIASGLPGALYAGSILVGVCYGSQWSLMPTITSEIFGVRHMGTIFNTIAVASPVGSYILSVRVVGYIYDKEALPGSGNICKGAHCFLLSFLIMASVSLLGFLTALGLFFRTRRFYKQIIFERLQNAPRK</sequence>
<dbReference type="SUPFAM" id="SSF103473">
    <property type="entry name" value="MFS general substrate transporter"/>
    <property type="match status" value="2"/>
</dbReference>
<evidence type="ECO:0000313" key="9">
    <source>
        <dbReference type="Proteomes" id="UP000554482"/>
    </source>
</evidence>
<evidence type="ECO:0000256" key="5">
    <source>
        <dbReference type="SAM" id="Phobius"/>
    </source>
</evidence>
<dbReference type="InterPro" id="IPR036259">
    <property type="entry name" value="MFS_trans_sf"/>
</dbReference>
<dbReference type="InterPro" id="IPR056555">
    <property type="entry name" value="NFD4_C"/>
</dbReference>
<feature type="domain" description="Nodulin-like" evidence="6">
    <location>
        <begin position="9"/>
        <end position="71"/>
    </location>
</feature>
<dbReference type="Pfam" id="PF06813">
    <property type="entry name" value="Nodulin-like"/>
    <property type="match status" value="2"/>
</dbReference>
<feature type="transmembrane region" description="Helical" evidence="5">
    <location>
        <begin position="258"/>
        <end position="278"/>
    </location>
</feature>
<dbReference type="OrthoDB" id="410267at2759"/>
<protein>
    <submittedName>
        <fullName evidence="8">Nuclear fusion defective 4-like</fullName>
    </submittedName>
</protein>
<accession>A0A7J6W8P9</accession>
<dbReference type="AlphaFoldDB" id="A0A7J6W8P9"/>
<feature type="transmembrane region" description="Helical" evidence="5">
    <location>
        <begin position="56"/>
        <end position="76"/>
    </location>
</feature>
<reference evidence="8 9" key="1">
    <citation type="submission" date="2020-06" db="EMBL/GenBank/DDBJ databases">
        <title>Transcriptomic and genomic resources for Thalictrum thalictroides and T. hernandezii: Facilitating candidate gene discovery in an emerging model plant lineage.</title>
        <authorList>
            <person name="Arias T."/>
            <person name="Riano-Pachon D.M."/>
            <person name="Di Stilio V.S."/>
        </authorList>
    </citation>
    <scope>NUCLEOTIDE SEQUENCE [LARGE SCALE GENOMIC DNA]</scope>
    <source>
        <strain evidence="9">cv. WT478/WT964</strain>
        <tissue evidence="8">Leaves</tissue>
    </source>
</reference>
<keyword evidence="9" id="KW-1185">Reference proteome</keyword>
<feature type="transmembrane region" description="Helical" evidence="5">
    <location>
        <begin position="226"/>
        <end position="246"/>
    </location>
</feature>
<dbReference type="Pfam" id="PF23262">
    <property type="entry name" value="NFD4_C"/>
    <property type="match status" value="1"/>
</dbReference>
<dbReference type="PANTHER" id="PTHR21576:SF22">
    <property type="entry name" value="F25A4.25 PROTEIN"/>
    <property type="match status" value="1"/>
</dbReference>
<feature type="transmembrane region" description="Helical" evidence="5">
    <location>
        <begin position="130"/>
        <end position="153"/>
    </location>
</feature>
<evidence type="ECO:0000256" key="1">
    <source>
        <dbReference type="ARBA" id="ARBA00004141"/>
    </source>
</evidence>
<evidence type="ECO:0000256" key="3">
    <source>
        <dbReference type="ARBA" id="ARBA00022989"/>
    </source>
</evidence>
<keyword evidence="4 5" id="KW-0472">Membrane</keyword>
<feature type="transmembrane region" description="Helical" evidence="5">
    <location>
        <begin position="12"/>
        <end position="36"/>
    </location>
</feature>
<dbReference type="GO" id="GO:0016020">
    <property type="term" value="C:membrane"/>
    <property type="evidence" value="ECO:0007669"/>
    <property type="project" value="UniProtKB-SubCell"/>
</dbReference>
<dbReference type="EMBL" id="JABWDY010019571">
    <property type="protein sequence ID" value="KAF5193809.1"/>
    <property type="molecule type" value="Genomic_DNA"/>
</dbReference>
<gene>
    <name evidence="8" type="ORF">FRX31_016604</name>
</gene>
<feature type="transmembrane region" description="Helical" evidence="5">
    <location>
        <begin position="192"/>
        <end position="214"/>
    </location>
</feature>
<dbReference type="Proteomes" id="UP000554482">
    <property type="component" value="Unassembled WGS sequence"/>
</dbReference>
<feature type="transmembrane region" description="Helical" evidence="5">
    <location>
        <begin position="350"/>
        <end position="372"/>
    </location>
</feature>
<organism evidence="8 9">
    <name type="scientific">Thalictrum thalictroides</name>
    <name type="common">Rue-anemone</name>
    <name type="synonym">Anemone thalictroides</name>
    <dbReference type="NCBI Taxonomy" id="46969"/>
    <lineage>
        <taxon>Eukaryota</taxon>
        <taxon>Viridiplantae</taxon>
        <taxon>Streptophyta</taxon>
        <taxon>Embryophyta</taxon>
        <taxon>Tracheophyta</taxon>
        <taxon>Spermatophyta</taxon>
        <taxon>Magnoliopsida</taxon>
        <taxon>Ranunculales</taxon>
        <taxon>Ranunculaceae</taxon>
        <taxon>Thalictroideae</taxon>
        <taxon>Thalictrum</taxon>
    </lineage>
</organism>
<evidence type="ECO:0000256" key="4">
    <source>
        <dbReference type="ARBA" id="ARBA00023136"/>
    </source>
</evidence>
<feature type="transmembrane region" description="Helical" evidence="5">
    <location>
        <begin position="97"/>
        <end position="118"/>
    </location>
</feature>
<feature type="domain" description="Nodulin-like" evidence="6">
    <location>
        <begin position="89"/>
        <end position="274"/>
    </location>
</feature>
<feature type="transmembrane region" description="Helical" evidence="5">
    <location>
        <begin position="482"/>
        <end position="502"/>
    </location>
</feature>
<feature type="transmembrane region" description="Helical" evidence="5">
    <location>
        <begin position="165"/>
        <end position="186"/>
    </location>
</feature>
<feature type="transmembrane region" description="Helical" evidence="5">
    <location>
        <begin position="442"/>
        <end position="461"/>
    </location>
</feature>
<evidence type="ECO:0000259" key="6">
    <source>
        <dbReference type="Pfam" id="PF06813"/>
    </source>
</evidence>
<feature type="domain" description="NFD4 C-terminal" evidence="7">
    <location>
        <begin position="344"/>
        <end position="549"/>
    </location>
</feature>
<evidence type="ECO:0000313" key="8">
    <source>
        <dbReference type="EMBL" id="KAF5193809.1"/>
    </source>
</evidence>
<evidence type="ECO:0000259" key="7">
    <source>
        <dbReference type="Pfam" id="PF23262"/>
    </source>
</evidence>
<comment type="subcellular location">
    <subcellularLocation>
        <location evidence="1">Membrane</location>
        <topology evidence="1">Multi-pass membrane protein</topology>
    </subcellularLocation>
</comment>
<keyword evidence="2 5" id="KW-0812">Transmembrane</keyword>
<name>A0A7J6W8P9_THATH</name>
<dbReference type="InterPro" id="IPR010658">
    <property type="entry name" value="Nodulin-like"/>
</dbReference>
<proteinExistence type="predicted"/>
<evidence type="ECO:0000256" key="2">
    <source>
        <dbReference type="ARBA" id="ARBA00022692"/>
    </source>
</evidence>
<dbReference type="Gene3D" id="1.20.1250.20">
    <property type="entry name" value="MFS general substrate transporter like domains"/>
    <property type="match status" value="1"/>
</dbReference>